<gene>
    <name evidence="1" type="ORF">MiSe_12920</name>
</gene>
<evidence type="ECO:0008006" key="3">
    <source>
        <dbReference type="Google" id="ProtNLM"/>
    </source>
</evidence>
<dbReference type="InterPro" id="IPR025477">
    <property type="entry name" value="DUF4327"/>
</dbReference>
<evidence type="ECO:0000313" key="2">
    <source>
        <dbReference type="Proteomes" id="UP001050975"/>
    </source>
</evidence>
<organism evidence="1 2">
    <name type="scientific">Microseira wollei NIES-4236</name>
    <dbReference type="NCBI Taxonomy" id="2530354"/>
    <lineage>
        <taxon>Bacteria</taxon>
        <taxon>Bacillati</taxon>
        <taxon>Cyanobacteriota</taxon>
        <taxon>Cyanophyceae</taxon>
        <taxon>Oscillatoriophycideae</taxon>
        <taxon>Aerosakkonematales</taxon>
        <taxon>Aerosakkonemataceae</taxon>
        <taxon>Microseira</taxon>
    </lineage>
</organism>
<dbReference type="Pfam" id="PF14217">
    <property type="entry name" value="DUF4327"/>
    <property type="match status" value="1"/>
</dbReference>
<reference evidence="1" key="1">
    <citation type="submission" date="2019-10" db="EMBL/GenBank/DDBJ databases">
        <title>Draft genome sequece of Microseira wollei NIES-4236.</title>
        <authorList>
            <person name="Yamaguchi H."/>
            <person name="Suzuki S."/>
            <person name="Kawachi M."/>
        </authorList>
    </citation>
    <scope>NUCLEOTIDE SEQUENCE</scope>
    <source>
        <strain evidence="1">NIES-4236</strain>
    </source>
</reference>
<dbReference type="AlphaFoldDB" id="A0AAV3X5P2"/>
<name>A0AAV3X5P2_9CYAN</name>
<sequence length="73" mass="8974">MITSTQYSIDLIKQEARQLVKRRLVCRQQPIYTLCQYIPAREWPYIECELERNDFLLRDRIIDLLGREDWEND</sequence>
<accession>A0AAV3X5P2</accession>
<comment type="caution">
    <text evidence="1">The sequence shown here is derived from an EMBL/GenBank/DDBJ whole genome shotgun (WGS) entry which is preliminary data.</text>
</comment>
<dbReference type="EMBL" id="BLAY01000014">
    <property type="protein sequence ID" value="GET36541.1"/>
    <property type="molecule type" value="Genomic_DNA"/>
</dbReference>
<proteinExistence type="predicted"/>
<protein>
    <recommendedName>
        <fullName evidence="3">DUF4327 domain-containing protein</fullName>
    </recommendedName>
</protein>
<dbReference type="Proteomes" id="UP001050975">
    <property type="component" value="Unassembled WGS sequence"/>
</dbReference>
<keyword evidence="2" id="KW-1185">Reference proteome</keyword>
<dbReference type="RefSeq" id="WP_226576333.1">
    <property type="nucleotide sequence ID" value="NZ_BLAY01000014.1"/>
</dbReference>
<evidence type="ECO:0000313" key="1">
    <source>
        <dbReference type="EMBL" id="GET36541.1"/>
    </source>
</evidence>